<reference evidence="1" key="1">
    <citation type="journal article" date="2022" name="bioRxiv">
        <title>Sequencing and chromosome-scale assembly of the giantPleurodeles waltlgenome.</title>
        <authorList>
            <person name="Brown T."/>
            <person name="Elewa A."/>
            <person name="Iarovenko S."/>
            <person name="Subramanian E."/>
            <person name="Araus A.J."/>
            <person name="Petzold A."/>
            <person name="Susuki M."/>
            <person name="Suzuki K.-i.T."/>
            <person name="Hayashi T."/>
            <person name="Toyoda A."/>
            <person name="Oliveira C."/>
            <person name="Osipova E."/>
            <person name="Leigh N.D."/>
            <person name="Simon A."/>
            <person name="Yun M.H."/>
        </authorList>
    </citation>
    <scope>NUCLEOTIDE SEQUENCE</scope>
    <source>
        <strain evidence="1">20211129_DDA</strain>
        <tissue evidence="1">Liver</tissue>
    </source>
</reference>
<organism evidence="1 2">
    <name type="scientific">Pleurodeles waltl</name>
    <name type="common">Iberian ribbed newt</name>
    <dbReference type="NCBI Taxonomy" id="8319"/>
    <lineage>
        <taxon>Eukaryota</taxon>
        <taxon>Metazoa</taxon>
        <taxon>Chordata</taxon>
        <taxon>Craniata</taxon>
        <taxon>Vertebrata</taxon>
        <taxon>Euteleostomi</taxon>
        <taxon>Amphibia</taxon>
        <taxon>Batrachia</taxon>
        <taxon>Caudata</taxon>
        <taxon>Salamandroidea</taxon>
        <taxon>Salamandridae</taxon>
        <taxon>Pleurodelinae</taxon>
        <taxon>Pleurodeles</taxon>
    </lineage>
</organism>
<proteinExistence type="predicted"/>
<dbReference type="EMBL" id="JANPWB010000016">
    <property type="protein sequence ID" value="KAJ1083318.1"/>
    <property type="molecule type" value="Genomic_DNA"/>
</dbReference>
<dbReference type="Proteomes" id="UP001066276">
    <property type="component" value="Chromosome 12"/>
</dbReference>
<dbReference type="AlphaFoldDB" id="A0AAV7KWM1"/>
<keyword evidence="2" id="KW-1185">Reference proteome</keyword>
<sequence>MAIGVILVHYWKEGKVCHLIEGTHQKEEDEEVAAGEWNTAAALGGQANNPTTLLEKRGTIRSPLEEVHTYISVRYRSIAPLDSIKE</sequence>
<comment type="caution">
    <text evidence="1">The sequence shown here is derived from an EMBL/GenBank/DDBJ whole genome shotgun (WGS) entry which is preliminary data.</text>
</comment>
<protein>
    <submittedName>
        <fullName evidence="1">Uncharacterized protein</fullName>
    </submittedName>
</protein>
<name>A0AAV7KWM1_PLEWA</name>
<evidence type="ECO:0000313" key="2">
    <source>
        <dbReference type="Proteomes" id="UP001066276"/>
    </source>
</evidence>
<evidence type="ECO:0000313" key="1">
    <source>
        <dbReference type="EMBL" id="KAJ1083318.1"/>
    </source>
</evidence>
<gene>
    <name evidence="1" type="ORF">NDU88_003477</name>
</gene>
<accession>A0AAV7KWM1</accession>